<dbReference type="AlphaFoldDB" id="A0A369CFZ7"/>
<comment type="caution">
    <text evidence="2">The sequence shown here is derived from an EMBL/GenBank/DDBJ whole genome shotgun (WGS) entry which is preliminary data.</text>
</comment>
<dbReference type="InterPro" id="IPR036237">
    <property type="entry name" value="Xyl_isomerase-like_sf"/>
</dbReference>
<dbReference type="Gene3D" id="3.20.20.150">
    <property type="entry name" value="Divalent-metal-dependent TIM barrel enzymes"/>
    <property type="match status" value="1"/>
</dbReference>
<keyword evidence="3" id="KW-1185">Reference proteome</keyword>
<dbReference type="InterPro" id="IPR007801">
    <property type="entry name" value="MbnB/TglH/ChrH"/>
</dbReference>
<evidence type="ECO:0000256" key="1">
    <source>
        <dbReference type="HAMAP-Rule" id="MF_00697"/>
    </source>
</evidence>
<dbReference type="OrthoDB" id="9763101at2"/>
<proteinExistence type="inferred from homology"/>
<dbReference type="EMBL" id="QPJY01000001">
    <property type="protein sequence ID" value="RCX32992.1"/>
    <property type="molecule type" value="Genomic_DNA"/>
</dbReference>
<accession>A0A369CFZ7</accession>
<dbReference type="HAMAP" id="MF_00697">
    <property type="entry name" value="UPF0276"/>
    <property type="match status" value="1"/>
</dbReference>
<dbReference type="NCBIfam" id="NF003818">
    <property type="entry name" value="PRK05409.1"/>
    <property type="match status" value="1"/>
</dbReference>
<dbReference type="Proteomes" id="UP000252707">
    <property type="component" value="Unassembled WGS sequence"/>
</dbReference>
<evidence type="ECO:0000313" key="3">
    <source>
        <dbReference type="Proteomes" id="UP000252707"/>
    </source>
</evidence>
<dbReference type="RefSeq" id="WP_114277882.1">
    <property type="nucleotide sequence ID" value="NZ_QPJY01000001.1"/>
</dbReference>
<gene>
    <name evidence="2" type="ORF">DFQ59_101290</name>
</gene>
<dbReference type="Pfam" id="PF05114">
    <property type="entry name" value="MbnB_TglH_ChrH"/>
    <property type="match status" value="1"/>
</dbReference>
<organism evidence="2 3">
    <name type="scientific">Thioalbus denitrificans</name>
    <dbReference type="NCBI Taxonomy" id="547122"/>
    <lineage>
        <taxon>Bacteria</taxon>
        <taxon>Pseudomonadati</taxon>
        <taxon>Pseudomonadota</taxon>
        <taxon>Gammaproteobacteria</taxon>
        <taxon>Chromatiales</taxon>
        <taxon>Ectothiorhodospiraceae</taxon>
        <taxon>Thioalbus</taxon>
    </lineage>
</organism>
<reference evidence="2 3" key="1">
    <citation type="submission" date="2018-07" db="EMBL/GenBank/DDBJ databases">
        <title>Genomic Encyclopedia of Type Strains, Phase IV (KMG-IV): sequencing the most valuable type-strain genomes for metagenomic binning, comparative biology and taxonomic classification.</title>
        <authorList>
            <person name="Goeker M."/>
        </authorList>
    </citation>
    <scope>NUCLEOTIDE SEQUENCE [LARGE SCALE GENOMIC DNA]</scope>
    <source>
        <strain evidence="2 3">DSM 26407</strain>
    </source>
</reference>
<evidence type="ECO:0000313" key="2">
    <source>
        <dbReference type="EMBL" id="RCX32992.1"/>
    </source>
</evidence>
<dbReference type="SUPFAM" id="SSF51658">
    <property type="entry name" value="Xylose isomerase-like"/>
    <property type="match status" value="1"/>
</dbReference>
<name>A0A369CFZ7_9GAMM</name>
<dbReference type="PANTHER" id="PTHR42194:SF1">
    <property type="entry name" value="UPF0276 PROTEIN HI_1600"/>
    <property type="match status" value="1"/>
</dbReference>
<dbReference type="PANTHER" id="PTHR42194">
    <property type="entry name" value="UPF0276 PROTEIN HI_1600"/>
    <property type="match status" value="1"/>
</dbReference>
<comment type="similarity">
    <text evidence="1">Belongs to the UPF0276 family.</text>
</comment>
<sequence>MTTAASQPAPDPIPARAGIGLRAPHYRDLLERRPAVGWLEVHPENYFGDGGPPLHYLEALRGHYPLSFHGVGMSLGSTDPLDTAHLERLRSLIGRFQPGLVSEHLSWGSVGGVHHNDLLPLPYTEEALDHFCRRVEQAQVALGRTLLVENPSSYLRFRHSTIPEWEFLAEVARRTGCGLLLDVNNVYVSARNHGFDAGTYLRALPVERVGEIHLAGHTVKRHPEGEILIDDHGGRVSDPVWSLYAAALERFGRCPTLIEWDTRIPPLETLLDEAGRAQAMAERHHALVA</sequence>
<protein>
    <recommendedName>
        <fullName evidence="1">UPF0276 protein DFQ59_101290</fullName>
    </recommendedName>
</protein>